<dbReference type="EMBL" id="KP899806">
    <property type="protein sequence ID" value="AKJ20306.1"/>
    <property type="molecule type" value="Genomic_DNA"/>
</dbReference>
<evidence type="ECO:0000313" key="9">
    <source>
        <dbReference type="EMBL" id="HAC9896330.1"/>
    </source>
</evidence>
<evidence type="ECO:0000313" key="11">
    <source>
        <dbReference type="EMBL" id="HAF0198274.1"/>
    </source>
</evidence>
<dbReference type="EMBL" id="DAATVE010000034">
    <property type="protein sequence ID" value="HAF0254259.1"/>
    <property type="molecule type" value="Genomic_DNA"/>
</dbReference>
<dbReference type="EMBL" id="KP899804">
    <property type="protein sequence ID" value="AKJ19930.1"/>
    <property type="molecule type" value="Genomic_DNA"/>
</dbReference>
<dbReference type="InterPro" id="IPR003115">
    <property type="entry name" value="ParB_N"/>
</dbReference>
<keyword evidence="1" id="KW-0238">DNA-binding</keyword>
<dbReference type="EMBL" id="DAAOJG010000030">
    <property type="protein sequence ID" value="HAD3314426.1"/>
    <property type="molecule type" value="Genomic_DNA"/>
</dbReference>
<organism evidence="5">
    <name type="scientific">Salmonella typhimurium</name>
    <dbReference type="NCBI Taxonomy" id="90371"/>
    <lineage>
        <taxon>Bacteria</taxon>
        <taxon>Pseudomonadati</taxon>
        <taxon>Pseudomonadota</taxon>
        <taxon>Gammaproteobacteria</taxon>
        <taxon>Enterobacterales</taxon>
        <taxon>Enterobacteriaceae</taxon>
        <taxon>Salmonella</taxon>
    </lineage>
</organism>
<name>A0A0G3B2H2_SALTM</name>
<reference evidence="5" key="1">
    <citation type="submission" date="2015-03" db="EMBL/GenBank/DDBJ databases">
        <title>Complete genome sequences of four Salmonella Typhimurium IncHI1 plasmids and their characteristics.</title>
        <authorList>
            <person name="Kubasova T."/>
            <person name="Matiasovicova J."/>
            <person name="Cejkova D."/>
            <person name="Sekelova Z."/>
            <person name="Polansky O."/>
            <person name="Medvecky M."/>
            <person name="Rychlik I."/>
            <person name="Juricova H."/>
        </authorList>
    </citation>
    <scope>NUCLEOTIDE SEQUENCE</scope>
    <source>
        <strain evidence="4">109/9</strain>
        <strain evidence="5">B71</strain>
        <strain evidence="3">F8475</strain>
        <plasmid evidence="4">p109/9</plasmid>
        <plasmid evidence="5">pB71</plasmid>
        <plasmid evidence="3">pF8475</plasmid>
    </source>
</reference>
<proteinExistence type="predicted"/>
<evidence type="ECO:0000313" key="5">
    <source>
        <dbReference type="EMBL" id="AKJ20306.1"/>
    </source>
</evidence>
<dbReference type="EMBL" id="DAATUV010000037">
    <property type="protein sequence ID" value="HAF0198274.1"/>
    <property type="molecule type" value="Genomic_DNA"/>
</dbReference>
<reference evidence="6" key="2">
    <citation type="journal article" date="2018" name="Genome Biol.">
        <title>SKESA: strategic k-mer extension for scrupulous assemblies.</title>
        <authorList>
            <person name="Souvorov A."/>
            <person name="Agarwala R."/>
            <person name="Lipman D.J."/>
        </authorList>
    </citation>
    <scope>NUCLEOTIDE SEQUENCE</scope>
    <source>
        <strain evidence="12">2011-60-876-1</strain>
        <strain evidence="11">373DRC</strain>
        <strain evidence="8">D14916</strain>
        <strain evidence="9">I32</strain>
        <strain evidence="6">S05012-15</strain>
        <strain evidence="7">S05117-15</strain>
        <strain evidence="10">Typhimurium</strain>
    </source>
</reference>
<dbReference type="PANTHER" id="PTHR38973:SF1">
    <property type="entry name" value="PLASMID PARTITION PROTEIN B"/>
    <property type="match status" value="1"/>
</dbReference>
<reference evidence="13" key="3">
    <citation type="submission" date="2018-08" db="EMBL/GenBank/DDBJ databases">
        <authorList>
            <person name="Ashton P.M."/>
            <person name="Dallman T."/>
            <person name="Nair S."/>
            <person name="De Pinna E."/>
            <person name="Peters T."/>
            <person name="Grant K."/>
        </authorList>
    </citation>
    <scope>NUCLEOTIDE SEQUENCE [LARGE SCALE GENOMIC DNA]</scope>
    <source>
        <strain evidence="13">29290</strain>
    </source>
</reference>
<dbReference type="SUPFAM" id="SSF110849">
    <property type="entry name" value="ParB/Sulfiredoxin"/>
    <property type="match status" value="1"/>
</dbReference>
<dbReference type="EMBL" id="DAANFW010000018">
    <property type="protein sequence ID" value="HAC9692536.1"/>
    <property type="molecule type" value="Genomic_DNA"/>
</dbReference>
<reference evidence="8" key="4">
    <citation type="submission" date="2019-08" db="EMBL/GenBank/DDBJ databases">
        <authorList>
            <consortium name="NCBI Pathogen Detection Project"/>
        </authorList>
    </citation>
    <scope>NUCLEOTIDE SEQUENCE</scope>
    <source>
        <strain evidence="12">2011-60-876-1</strain>
        <strain evidence="11">373DRC</strain>
        <strain evidence="8">D14916</strain>
        <strain evidence="9">I32</strain>
        <strain evidence="6">S05012-15</strain>
        <strain evidence="7">S05117-15</strain>
        <strain evidence="10">Typhimurium</strain>
    </source>
</reference>
<evidence type="ECO:0000313" key="13">
    <source>
        <dbReference type="EMBL" id="MIT52230.1"/>
    </source>
</evidence>
<protein>
    <submittedName>
        <fullName evidence="6">Peptide transporter</fullName>
    </submittedName>
    <submittedName>
        <fullName evidence="5">Putative plasmid partition protein</fullName>
    </submittedName>
</protein>
<dbReference type="EMBL" id="KP899805">
    <property type="protein sequence ID" value="AKJ20129.1"/>
    <property type="molecule type" value="Genomic_DNA"/>
</dbReference>
<dbReference type="EMBL" id="DAANHM010000037">
    <property type="protein sequence ID" value="HAC9896330.1"/>
    <property type="molecule type" value="Genomic_DNA"/>
</dbReference>
<accession>A0A0G3B2H2</accession>
<dbReference type="CDD" id="cd16394">
    <property type="entry name" value="sopB_N"/>
    <property type="match status" value="1"/>
</dbReference>
<evidence type="ECO:0000313" key="12">
    <source>
        <dbReference type="EMBL" id="HAF0254259.1"/>
    </source>
</evidence>
<dbReference type="GO" id="GO:0003677">
    <property type="term" value="F:DNA binding"/>
    <property type="evidence" value="ECO:0007669"/>
    <property type="project" value="UniProtKB-KW"/>
</dbReference>
<dbReference type="PANTHER" id="PTHR38973">
    <property type="entry name" value="PLASMID PARTITIONING CONTROL PROTEIN-RELATED"/>
    <property type="match status" value="1"/>
</dbReference>
<accession>A0A6C8YYD7</accession>
<feature type="domain" description="ParB-like N-terminal" evidence="2">
    <location>
        <begin position="60"/>
        <end position="149"/>
    </location>
</feature>
<sequence>MSDEQHIGNDKSRYINAPKRTEVIHRSGLQGLKGQPRLKKLFTLHNGRKLEAEHIIVPAEKVELETTVHPLNPRNQEALSVNAVRDILKDIEARGVDTEGVAVKRNGVYLLIEGSRRRFCCIQSAKELPLWVLPDDVNADDINSIISATQTSRRFSYREVGLKYLREMEEHGFVTNEELANYHGISHVSVSKRVQAAKINSTLIALFPDYEAIPNSYYNRLFRLQKYIEKNLFSLEEVVENTREEIRDLDISDIAEAQKTVMEKITTVVEKLDIKPPSKGWDTRELATFTNKDKYARISKSSSGRKIRFEFNRMNRELIDEIEKFIKSKLSEMNN</sequence>
<evidence type="ECO:0000313" key="8">
    <source>
        <dbReference type="EMBL" id="HAC9822453.1"/>
    </source>
</evidence>
<evidence type="ECO:0000313" key="4">
    <source>
        <dbReference type="EMBL" id="AKJ20129.1"/>
    </source>
</evidence>
<keyword evidence="5" id="KW-0614">Plasmid</keyword>
<evidence type="ECO:0000313" key="10">
    <source>
        <dbReference type="EMBL" id="HAD3314426.1"/>
    </source>
</evidence>
<geneLocation type="plasmid" evidence="3">
    <name>pF8475</name>
</geneLocation>
<geneLocation type="plasmid" evidence="4">
    <name>p109/9</name>
</geneLocation>
<dbReference type="InterPro" id="IPR014884">
    <property type="entry name" value="ParB_fam_C"/>
</dbReference>
<dbReference type="SMART" id="SM00470">
    <property type="entry name" value="ParB"/>
    <property type="match status" value="1"/>
</dbReference>
<dbReference type="Pfam" id="PF08775">
    <property type="entry name" value="ParB"/>
    <property type="match status" value="1"/>
</dbReference>
<evidence type="ECO:0000259" key="2">
    <source>
        <dbReference type="SMART" id="SM00470"/>
    </source>
</evidence>
<dbReference type="PATRIC" id="fig|28901.787.peg.1333"/>
<dbReference type="EMBL" id="DAANFV010000021">
    <property type="protein sequence ID" value="HAC9688100.1"/>
    <property type="molecule type" value="Genomic_DNA"/>
</dbReference>
<gene>
    <name evidence="13" type="ORF">AU613_25730</name>
    <name evidence="7" type="ORF">G0K70_18055</name>
    <name evidence="6" type="ORF">G0K78_21290</name>
    <name evidence="8" type="ORF">G0L07_11825</name>
    <name evidence="9" type="ORF">G0L24_20065</name>
    <name evidence="10" type="ORF">G1O83_23760</name>
    <name evidence="12" type="ORF">G9C49_004277</name>
    <name evidence="11" type="ORF">GTH89_21535</name>
</gene>
<dbReference type="RefSeq" id="WP_001278833.1">
    <property type="nucleotide sequence ID" value="NZ_CBDFRU010000021.1"/>
</dbReference>
<dbReference type="Proteomes" id="UP000885258">
    <property type="component" value="Unassembled WGS sequence"/>
</dbReference>
<evidence type="ECO:0000313" key="6">
    <source>
        <dbReference type="EMBL" id="HAC9688100.1"/>
    </source>
</evidence>
<dbReference type="AlphaFoldDB" id="A0A0G3B2H2"/>
<dbReference type="InterPro" id="IPR036086">
    <property type="entry name" value="ParB/Sulfiredoxin_sf"/>
</dbReference>
<dbReference type="EMBL" id="DAANGX010000034">
    <property type="protein sequence ID" value="HAC9822453.1"/>
    <property type="molecule type" value="Genomic_DNA"/>
</dbReference>
<dbReference type="EMBL" id="RSUA01000093">
    <property type="protein sequence ID" value="MIT52230.1"/>
    <property type="molecule type" value="Genomic_DNA"/>
</dbReference>
<evidence type="ECO:0000313" key="3">
    <source>
        <dbReference type="EMBL" id="AKJ19930.1"/>
    </source>
</evidence>
<geneLocation type="plasmid" evidence="5">
    <name>pB71</name>
</geneLocation>
<dbReference type="Gene3D" id="1.10.10.2830">
    <property type="match status" value="1"/>
</dbReference>
<evidence type="ECO:0000256" key="1">
    <source>
        <dbReference type="ARBA" id="ARBA00023125"/>
    </source>
</evidence>
<evidence type="ECO:0000313" key="7">
    <source>
        <dbReference type="EMBL" id="HAC9692536.1"/>
    </source>
</evidence>